<dbReference type="Proteomes" id="UP001054945">
    <property type="component" value="Unassembled WGS sequence"/>
</dbReference>
<comment type="caution">
    <text evidence="1">The sequence shown here is derived from an EMBL/GenBank/DDBJ whole genome shotgun (WGS) entry which is preliminary data.</text>
</comment>
<dbReference type="EMBL" id="BPLR01013225">
    <property type="protein sequence ID" value="GIY59642.1"/>
    <property type="molecule type" value="Genomic_DNA"/>
</dbReference>
<evidence type="ECO:0000313" key="2">
    <source>
        <dbReference type="Proteomes" id="UP001054945"/>
    </source>
</evidence>
<evidence type="ECO:0000313" key="1">
    <source>
        <dbReference type="EMBL" id="GIY59642.1"/>
    </source>
</evidence>
<name>A0AAV4UPB9_CAEEX</name>
<keyword evidence="2" id="KW-1185">Reference proteome</keyword>
<dbReference type="AlphaFoldDB" id="A0AAV4UPB9"/>
<reference evidence="1 2" key="1">
    <citation type="submission" date="2021-06" db="EMBL/GenBank/DDBJ databases">
        <title>Caerostris extrusa draft genome.</title>
        <authorList>
            <person name="Kono N."/>
            <person name="Arakawa K."/>
        </authorList>
    </citation>
    <scope>NUCLEOTIDE SEQUENCE [LARGE SCALE GENOMIC DNA]</scope>
</reference>
<protein>
    <submittedName>
        <fullName evidence="1">Uncharacterized protein</fullName>
    </submittedName>
</protein>
<gene>
    <name evidence="1" type="ORF">CEXT_486911</name>
</gene>
<proteinExistence type="predicted"/>
<accession>A0AAV4UPB9</accession>
<sequence>MSHVGYISIPLSIVFAERKSFRVERLLFSALSLPAMLKGTAFHTFASALYSKLGEVDGFGCAFFLTKRNGSVTLNFKSASSF</sequence>
<organism evidence="1 2">
    <name type="scientific">Caerostris extrusa</name>
    <name type="common">Bark spider</name>
    <name type="synonym">Caerostris bankana</name>
    <dbReference type="NCBI Taxonomy" id="172846"/>
    <lineage>
        <taxon>Eukaryota</taxon>
        <taxon>Metazoa</taxon>
        <taxon>Ecdysozoa</taxon>
        <taxon>Arthropoda</taxon>
        <taxon>Chelicerata</taxon>
        <taxon>Arachnida</taxon>
        <taxon>Araneae</taxon>
        <taxon>Araneomorphae</taxon>
        <taxon>Entelegynae</taxon>
        <taxon>Araneoidea</taxon>
        <taxon>Araneidae</taxon>
        <taxon>Caerostris</taxon>
    </lineage>
</organism>